<dbReference type="PANTHER" id="PTHR42794">
    <property type="entry name" value="HEMIN IMPORT ATP-BINDING PROTEIN HMUV"/>
    <property type="match status" value="1"/>
</dbReference>
<keyword evidence="2" id="KW-0547">Nucleotide-binding</keyword>
<keyword evidence="3 6" id="KW-0067">ATP-binding</keyword>
<reference evidence="6 7" key="1">
    <citation type="submission" date="2019-09" db="EMBL/GenBank/DDBJ databases">
        <title>Phylogeny of genus Pseudoclavibacter and closely related genus.</title>
        <authorList>
            <person name="Li Y."/>
        </authorList>
    </citation>
    <scope>NUCLEOTIDE SEQUENCE [LARGE SCALE GENOMIC DNA]</scope>
    <source>
        <strain evidence="6 7">EGI 60007</strain>
    </source>
</reference>
<comment type="caution">
    <text evidence="6">The sequence shown here is derived from an EMBL/GenBank/DDBJ whole genome shotgun (WGS) entry which is preliminary data.</text>
</comment>
<dbReference type="SUPFAM" id="SSF52540">
    <property type="entry name" value="P-loop containing nucleoside triphosphate hydrolases"/>
    <property type="match status" value="1"/>
</dbReference>
<name>A0A6H9WM33_9MICO</name>
<dbReference type="FunFam" id="3.40.50.300:FF:000134">
    <property type="entry name" value="Iron-enterobactin ABC transporter ATP-binding protein"/>
    <property type="match status" value="1"/>
</dbReference>
<keyword evidence="7" id="KW-1185">Reference proteome</keyword>
<protein>
    <submittedName>
        <fullName evidence="6">Heme ABC transporter ATP-binding protein</fullName>
    </submittedName>
</protein>
<evidence type="ECO:0000256" key="1">
    <source>
        <dbReference type="ARBA" id="ARBA00022448"/>
    </source>
</evidence>
<dbReference type="InterPro" id="IPR017871">
    <property type="entry name" value="ABC_transporter-like_CS"/>
</dbReference>
<dbReference type="Pfam" id="PF00005">
    <property type="entry name" value="ABC_tran"/>
    <property type="match status" value="1"/>
</dbReference>
<keyword evidence="1" id="KW-0813">Transport</keyword>
<dbReference type="InterPro" id="IPR003439">
    <property type="entry name" value="ABC_transporter-like_ATP-bd"/>
</dbReference>
<dbReference type="NCBIfam" id="NF010068">
    <property type="entry name" value="PRK13548.1"/>
    <property type="match status" value="1"/>
</dbReference>
<evidence type="ECO:0000259" key="5">
    <source>
        <dbReference type="PROSITE" id="PS50893"/>
    </source>
</evidence>
<dbReference type="PROSITE" id="PS00211">
    <property type="entry name" value="ABC_TRANSPORTER_1"/>
    <property type="match status" value="1"/>
</dbReference>
<proteinExistence type="predicted"/>
<dbReference type="Gene3D" id="3.40.50.300">
    <property type="entry name" value="P-loop containing nucleotide triphosphate hydrolases"/>
    <property type="match status" value="1"/>
</dbReference>
<dbReference type="SMART" id="SM00382">
    <property type="entry name" value="AAA"/>
    <property type="match status" value="1"/>
</dbReference>
<gene>
    <name evidence="6" type="ORF">F8O04_13560</name>
</gene>
<dbReference type="InterPro" id="IPR027417">
    <property type="entry name" value="P-loop_NTPase"/>
</dbReference>
<evidence type="ECO:0000313" key="6">
    <source>
        <dbReference type="EMBL" id="KAB1646962.1"/>
    </source>
</evidence>
<sequence>MGAARRPRPVEHGAVVLTVRGATVEFGERRVLDGVDLDIRAGEVLALVGPNGAGKSTLINVITADVDIVRGSVELDGLASYAWTNTELAMRRAVLLQHVDIAFPFTVEEVVDMGRAPWRGTSDSDRDELIARGAMRRTDIERFADRHYPSLSGGERARAALARVLAQTSSVMLLDEPTAAMDIKHQELVLSLTRDYAATGCAVVIIVHNLDLAAAYADRIALLSDGRIVADGAPTEVLTSERIGEVYDHPVQILEDPITGAPIVVPERRARLTADATRGRNAP</sequence>
<dbReference type="GO" id="GO:0016887">
    <property type="term" value="F:ATP hydrolysis activity"/>
    <property type="evidence" value="ECO:0007669"/>
    <property type="project" value="InterPro"/>
</dbReference>
<keyword evidence="4" id="KW-1278">Translocase</keyword>
<feature type="domain" description="ABC transporter" evidence="5">
    <location>
        <begin position="17"/>
        <end position="250"/>
    </location>
</feature>
<dbReference type="EMBL" id="WBJY01000004">
    <property type="protein sequence ID" value="KAB1646962.1"/>
    <property type="molecule type" value="Genomic_DNA"/>
</dbReference>
<evidence type="ECO:0000256" key="4">
    <source>
        <dbReference type="ARBA" id="ARBA00022967"/>
    </source>
</evidence>
<dbReference type="AlphaFoldDB" id="A0A6H9WM33"/>
<dbReference type="Proteomes" id="UP000431744">
    <property type="component" value="Unassembled WGS sequence"/>
</dbReference>
<organism evidence="6 7">
    <name type="scientific">Pseudoclavibacter endophyticus</name>
    <dbReference type="NCBI Taxonomy" id="1778590"/>
    <lineage>
        <taxon>Bacteria</taxon>
        <taxon>Bacillati</taxon>
        <taxon>Actinomycetota</taxon>
        <taxon>Actinomycetes</taxon>
        <taxon>Micrococcales</taxon>
        <taxon>Microbacteriaceae</taxon>
        <taxon>Pseudoclavibacter</taxon>
    </lineage>
</organism>
<evidence type="ECO:0000313" key="7">
    <source>
        <dbReference type="Proteomes" id="UP000431744"/>
    </source>
</evidence>
<evidence type="ECO:0000256" key="3">
    <source>
        <dbReference type="ARBA" id="ARBA00022840"/>
    </source>
</evidence>
<dbReference type="PROSITE" id="PS50893">
    <property type="entry name" value="ABC_TRANSPORTER_2"/>
    <property type="match status" value="1"/>
</dbReference>
<dbReference type="CDD" id="cd03214">
    <property type="entry name" value="ABC_Iron-Siderophores_B12_Hemin"/>
    <property type="match status" value="1"/>
</dbReference>
<accession>A0A6H9WM33</accession>
<dbReference type="OrthoDB" id="5296765at2"/>
<dbReference type="GO" id="GO:0005524">
    <property type="term" value="F:ATP binding"/>
    <property type="evidence" value="ECO:0007669"/>
    <property type="project" value="UniProtKB-KW"/>
</dbReference>
<dbReference type="PANTHER" id="PTHR42794:SF1">
    <property type="entry name" value="HEMIN IMPORT ATP-BINDING PROTEIN HMUV"/>
    <property type="match status" value="1"/>
</dbReference>
<dbReference type="InterPro" id="IPR003593">
    <property type="entry name" value="AAA+_ATPase"/>
</dbReference>
<evidence type="ECO:0000256" key="2">
    <source>
        <dbReference type="ARBA" id="ARBA00022741"/>
    </source>
</evidence>